<dbReference type="PANTHER" id="PTHR21047:SF2">
    <property type="entry name" value="THYMIDINE DIPHOSPHO-4-KETO-RHAMNOSE 3,5-EPIMERASE"/>
    <property type="match status" value="1"/>
</dbReference>
<protein>
    <recommendedName>
        <fullName evidence="4 7">dTDP-4-dehydrorhamnose 3,5-epimerase</fullName>
        <ecNumber evidence="3 7">5.1.3.13</ecNumber>
    </recommendedName>
    <alternativeName>
        <fullName evidence="7">Thymidine diphospho-4-keto-rhamnose 3,5-epimerase</fullName>
    </alternativeName>
</protein>
<dbReference type="NCBIfam" id="TIGR01221">
    <property type="entry name" value="rmlC"/>
    <property type="match status" value="1"/>
</dbReference>
<dbReference type="UniPathway" id="UPA00124"/>
<accession>A0A430K748</accession>
<evidence type="ECO:0000256" key="5">
    <source>
        <dbReference type="PIRSR" id="PIRSR600888-1"/>
    </source>
</evidence>
<evidence type="ECO:0000256" key="6">
    <source>
        <dbReference type="PIRSR" id="PIRSR600888-3"/>
    </source>
</evidence>
<comment type="subunit">
    <text evidence="7">Homodimer.</text>
</comment>
<dbReference type="GO" id="GO:0005829">
    <property type="term" value="C:cytosol"/>
    <property type="evidence" value="ECO:0007669"/>
    <property type="project" value="TreeGrafter"/>
</dbReference>
<dbReference type="PANTHER" id="PTHR21047">
    <property type="entry name" value="DTDP-6-DEOXY-D-GLUCOSE-3,5 EPIMERASE"/>
    <property type="match status" value="1"/>
</dbReference>
<evidence type="ECO:0000313" key="9">
    <source>
        <dbReference type="Proteomes" id="UP000267585"/>
    </source>
</evidence>
<comment type="function">
    <text evidence="2 7">Catalyzes the epimerization of the C3' and C5'positions of dTDP-6-deoxy-D-xylo-4-hexulose, forming dTDP-6-deoxy-L-lyxo-4-hexulose.</text>
</comment>
<proteinExistence type="inferred from homology"/>
<dbReference type="GO" id="GO:0000271">
    <property type="term" value="P:polysaccharide biosynthetic process"/>
    <property type="evidence" value="ECO:0007669"/>
    <property type="project" value="TreeGrafter"/>
</dbReference>
<sequence length="181" mass="20780">MKITETQLKGCFILEPTVYEDERGIFFESYHKTNLEKALGETINFVQDNISVSKKGVLRGLHFQAGKHAQAKLVQVLQGEVLDVVVDLRKESNTYGQHFKLKLSSKNKKLLFIPKGMAHGFLALTPEVIFAYKCDCHYHKESERGIRYNDPDLDIDWETKGMDLILSPKDLDLPLWKDLQV</sequence>
<evidence type="ECO:0000256" key="3">
    <source>
        <dbReference type="ARBA" id="ARBA00012098"/>
    </source>
</evidence>
<comment type="similarity">
    <text evidence="7">Belongs to the dTDP-4-dehydrorhamnose 3,5-epimerase family.</text>
</comment>
<evidence type="ECO:0000256" key="2">
    <source>
        <dbReference type="ARBA" id="ARBA00001997"/>
    </source>
</evidence>
<comment type="pathway">
    <text evidence="7">Carbohydrate biosynthesis; dTDP-L-rhamnose biosynthesis.</text>
</comment>
<dbReference type="GO" id="GO:0019305">
    <property type="term" value="P:dTDP-rhamnose biosynthetic process"/>
    <property type="evidence" value="ECO:0007669"/>
    <property type="project" value="UniProtKB-UniRule"/>
</dbReference>
<dbReference type="Proteomes" id="UP000267585">
    <property type="component" value="Unassembled WGS sequence"/>
</dbReference>
<gene>
    <name evidence="8" type="primary">rfbC</name>
    <name evidence="8" type="ORF">EHW67_06840</name>
</gene>
<dbReference type="InterPro" id="IPR014710">
    <property type="entry name" value="RmlC-like_jellyroll"/>
</dbReference>
<dbReference type="AlphaFoldDB" id="A0A430K748"/>
<comment type="catalytic activity">
    <reaction evidence="1 7">
        <text>dTDP-4-dehydro-6-deoxy-alpha-D-glucose = dTDP-4-dehydro-beta-L-rhamnose</text>
        <dbReference type="Rhea" id="RHEA:16969"/>
        <dbReference type="ChEBI" id="CHEBI:57649"/>
        <dbReference type="ChEBI" id="CHEBI:62830"/>
        <dbReference type="EC" id="5.1.3.13"/>
    </reaction>
</comment>
<feature type="active site" description="Proton acceptor" evidence="5">
    <location>
        <position position="62"/>
    </location>
</feature>
<keyword evidence="9" id="KW-1185">Reference proteome</keyword>
<dbReference type="CDD" id="cd00438">
    <property type="entry name" value="cupin_RmlC"/>
    <property type="match status" value="1"/>
</dbReference>
<evidence type="ECO:0000256" key="1">
    <source>
        <dbReference type="ARBA" id="ARBA00001298"/>
    </source>
</evidence>
<organism evidence="8 9">
    <name type="scientific">Arenibacter aquaticus</name>
    <dbReference type="NCBI Taxonomy" id="2489054"/>
    <lineage>
        <taxon>Bacteria</taxon>
        <taxon>Pseudomonadati</taxon>
        <taxon>Bacteroidota</taxon>
        <taxon>Flavobacteriia</taxon>
        <taxon>Flavobacteriales</taxon>
        <taxon>Flavobacteriaceae</taxon>
        <taxon>Arenibacter</taxon>
    </lineage>
</organism>
<dbReference type="Gene3D" id="2.60.120.10">
    <property type="entry name" value="Jelly Rolls"/>
    <property type="match status" value="1"/>
</dbReference>
<name>A0A430K748_9FLAO</name>
<reference evidence="8 9" key="1">
    <citation type="submission" date="2018-11" db="EMBL/GenBank/DDBJ databases">
        <title>Arenibacter aquaticus sp.nov., a marine bacterium isolated from surface seawater in the South China Sea.</title>
        <authorList>
            <person name="Guo J."/>
            <person name="Sun J."/>
        </authorList>
    </citation>
    <scope>NUCLEOTIDE SEQUENCE [LARGE SCALE GENOMIC DNA]</scope>
    <source>
        <strain evidence="8 9">GUO666</strain>
    </source>
</reference>
<dbReference type="EMBL" id="RQPJ01000002">
    <property type="protein sequence ID" value="RTE54873.1"/>
    <property type="molecule type" value="Genomic_DNA"/>
</dbReference>
<dbReference type="InterPro" id="IPR000888">
    <property type="entry name" value="RmlC-like"/>
</dbReference>
<dbReference type="GO" id="GO:0008830">
    <property type="term" value="F:dTDP-4-dehydrorhamnose 3,5-epimerase activity"/>
    <property type="evidence" value="ECO:0007669"/>
    <property type="project" value="UniProtKB-UniRule"/>
</dbReference>
<keyword evidence="7 8" id="KW-0413">Isomerase</keyword>
<dbReference type="InterPro" id="IPR011051">
    <property type="entry name" value="RmlC_Cupin_sf"/>
</dbReference>
<evidence type="ECO:0000256" key="4">
    <source>
        <dbReference type="ARBA" id="ARBA00019595"/>
    </source>
</evidence>
<comment type="caution">
    <text evidence="8">The sequence shown here is derived from an EMBL/GenBank/DDBJ whole genome shotgun (WGS) entry which is preliminary data.</text>
</comment>
<dbReference type="RefSeq" id="WP_126161605.1">
    <property type="nucleotide sequence ID" value="NZ_RQPJ01000002.1"/>
</dbReference>
<dbReference type="Pfam" id="PF00908">
    <property type="entry name" value="dTDP_sugar_isom"/>
    <property type="match status" value="1"/>
</dbReference>
<evidence type="ECO:0000313" key="8">
    <source>
        <dbReference type="EMBL" id="RTE54873.1"/>
    </source>
</evidence>
<dbReference type="SUPFAM" id="SSF51182">
    <property type="entry name" value="RmlC-like cupins"/>
    <property type="match status" value="1"/>
</dbReference>
<feature type="active site" description="Proton donor" evidence="5">
    <location>
        <position position="132"/>
    </location>
</feature>
<dbReference type="EC" id="5.1.3.13" evidence="3 7"/>
<evidence type="ECO:0000256" key="7">
    <source>
        <dbReference type="RuleBase" id="RU364069"/>
    </source>
</evidence>
<dbReference type="OrthoDB" id="9800680at2"/>
<feature type="site" description="Participates in a stacking interaction with the thymidine ring of dTDP-4-oxo-6-deoxyglucose" evidence="6">
    <location>
        <position position="138"/>
    </location>
</feature>